<dbReference type="Proteomes" id="UP000680865">
    <property type="component" value="Unassembled WGS sequence"/>
</dbReference>
<evidence type="ECO:0000313" key="2">
    <source>
        <dbReference type="EMBL" id="GIM77517.1"/>
    </source>
</evidence>
<name>A0A919VVN7_9ACTN</name>
<dbReference type="EMBL" id="BOQP01000030">
    <property type="protein sequence ID" value="GIM77517.1"/>
    <property type="molecule type" value="Genomic_DNA"/>
</dbReference>
<proteinExistence type="predicted"/>
<organism evidence="2 3">
    <name type="scientific">Winogradskya consettensis</name>
    <dbReference type="NCBI Taxonomy" id="113560"/>
    <lineage>
        <taxon>Bacteria</taxon>
        <taxon>Bacillati</taxon>
        <taxon>Actinomycetota</taxon>
        <taxon>Actinomycetes</taxon>
        <taxon>Micromonosporales</taxon>
        <taxon>Micromonosporaceae</taxon>
        <taxon>Winogradskya</taxon>
    </lineage>
</organism>
<dbReference type="PROSITE" id="PS50234">
    <property type="entry name" value="VWFA"/>
    <property type="match status" value="1"/>
</dbReference>
<protein>
    <recommendedName>
        <fullName evidence="1">VWFA domain-containing protein</fullName>
    </recommendedName>
</protein>
<feature type="domain" description="VWFA" evidence="1">
    <location>
        <begin position="817"/>
        <end position="972"/>
    </location>
</feature>
<dbReference type="Pfam" id="PF13531">
    <property type="entry name" value="SBP_bac_11"/>
    <property type="match status" value="1"/>
</dbReference>
<dbReference type="InterPro" id="IPR011600">
    <property type="entry name" value="Pept_C14_caspase"/>
</dbReference>
<evidence type="ECO:0000313" key="3">
    <source>
        <dbReference type="Proteomes" id="UP000680865"/>
    </source>
</evidence>
<dbReference type="Pfam" id="PF00656">
    <property type="entry name" value="Peptidase_C14"/>
    <property type="match status" value="1"/>
</dbReference>
<reference evidence="2" key="1">
    <citation type="submission" date="2021-03" db="EMBL/GenBank/DDBJ databases">
        <title>Whole genome shotgun sequence of Actinoplanes consettensis NBRC 14913.</title>
        <authorList>
            <person name="Komaki H."/>
            <person name="Tamura T."/>
        </authorList>
    </citation>
    <scope>NUCLEOTIDE SEQUENCE</scope>
    <source>
        <strain evidence="2">NBRC 14913</strain>
    </source>
</reference>
<sequence length="1015" mass="106895">MAGARSALIIAVNDYLDDNLDDLRAPLRDAAALKGVLADPAIGAFDKVTILPNPTADMARRALENFFKRGGATEVRVCHFSGHAFRGTSSDSLYLAMHDTDTEEYPDSTSIPSDWLANLIKRSPARYKLLLLDCCHGGLFKFRGPDGGETLGSDDVDETLNRSVGKFAPAPAIPIAGGRAAVAIAAARAGQGSVEKRHGALSEAIIEGLSTGDAGRADSEWITPDDLLAYARDWFTKTGLQQSPVGTQHENTADFLVARNVSYQPLIPPDVEELLRSPTPATRYTGIAKLDMVASSGAAGAAQAVRTRLQQLVQDNKGSQLGELAQVVLLRNSLTVNPAVAGFGRVRRGTTVPAHEITVAVPHLGDRWQAECADPAVTLTRHSDRLAIAIDPARRGDIAATVTVTSAMGDAEIPVTATVIRPEIPWHVPAFPLLPRRLHLPRFTDAGRRTAATLACGAAVLLTTTSAHLVPKVQLQGWCIPTQDLPVLTTQSLQPALEKAAREFESSHTSTDCADTQVRISITALSSDGLAERRIAEQWPDTADADPRATPEVAAAADAEARMAGPAPQVWVPESSVQVELARTAMGGTAPLSLNLPAAAEISEASVAASPFVLAVPDSPGSPAHLTWKQVLQDGWRFPRPDPRNSTTGLLATYALYEAASDDRDAEKILRPSLGGDDLRNDLCRLRLSTDAPPDGTAFLMPEKYVSDYNAGRPLGDGCPVANTAPVTTTLKVVESSTPAPALDVPCVTLTGIPASDGAQHELAEAFCDHLHSAKGLAALRADGLAAPRSSAAMPNPGTGAAKKVIDTWTSAQRPVRVLLAMDVSGSMKLTPPGSSTQRIETVRAAARTAVERSKMAPGDEVGVWRFATHLSGNRDYAELVPLASATSDQQSRAAAALASLTATQADTGLYDTIQAGVRTLAEGITATAGVDPVNRLVVLTDGENDDDPTAATVQDLATELRAYDVEVSIIASVGADCAPFEPLYKFDLTCVEKGADELAAAFAKALPSRAVTPS</sequence>
<gene>
    <name evidence="2" type="ORF">Aco04nite_55740</name>
</gene>
<dbReference type="GO" id="GO:0006508">
    <property type="term" value="P:proteolysis"/>
    <property type="evidence" value="ECO:0007669"/>
    <property type="project" value="InterPro"/>
</dbReference>
<dbReference type="SUPFAM" id="SSF53850">
    <property type="entry name" value="Periplasmic binding protein-like II"/>
    <property type="match status" value="1"/>
</dbReference>
<dbReference type="RefSeq" id="WP_213000170.1">
    <property type="nucleotide sequence ID" value="NZ_BAAATW010000016.1"/>
</dbReference>
<dbReference type="GO" id="GO:0004197">
    <property type="term" value="F:cysteine-type endopeptidase activity"/>
    <property type="evidence" value="ECO:0007669"/>
    <property type="project" value="InterPro"/>
</dbReference>
<dbReference type="SMART" id="SM00327">
    <property type="entry name" value="VWA"/>
    <property type="match status" value="1"/>
</dbReference>
<dbReference type="InterPro" id="IPR036465">
    <property type="entry name" value="vWFA_dom_sf"/>
</dbReference>
<dbReference type="Pfam" id="PF00092">
    <property type="entry name" value="VWA"/>
    <property type="match status" value="1"/>
</dbReference>
<dbReference type="AlphaFoldDB" id="A0A919VVN7"/>
<evidence type="ECO:0000259" key="1">
    <source>
        <dbReference type="PROSITE" id="PS50234"/>
    </source>
</evidence>
<dbReference type="Gene3D" id="3.40.50.410">
    <property type="entry name" value="von Willebrand factor, type A domain"/>
    <property type="match status" value="1"/>
</dbReference>
<keyword evidence="3" id="KW-1185">Reference proteome</keyword>
<dbReference type="SUPFAM" id="SSF53300">
    <property type="entry name" value="vWA-like"/>
    <property type="match status" value="1"/>
</dbReference>
<dbReference type="Gene3D" id="3.40.50.1460">
    <property type="match status" value="1"/>
</dbReference>
<accession>A0A919VVN7</accession>
<dbReference type="InterPro" id="IPR002035">
    <property type="entry name" value="VWF_A"/>
</dbReference>
<comment type="caution">
    <text evidence="2">The sequence shown here is derived from an EMBL/GenBank/DDBJ whole genome shotgun (WGS) entry which is preliminary data.</text>
</comment>